<organism evidence="2 3">
    <name type="scientific">Drosophila kikkawai</name>
    <name type="common">Fruit fly</name>
    <dbReference type="NCBI Taxonomy" id="30033"/>
    <lineage>
        <taxon>Eukaryota</taxon>
        <taxon>Metazoa</taxon>
        <taxon>Ecdysozoa</taxon>
        <taxon>Arthropoda</taxon>
        <taxon>Hexapoda</taxon>
        <taxon>Insecta</taxon>
        <taxon>Pterygota</taxon>
        <taxon>Neoptera</taxon>
        <taxon>Endopterygota</taxon>
        <taxon>Diptera</taxon>
        <taxon>Brachycera</taxon>
        <taxon>Muscomorpha</taxon>
        <taxon>Ephydroidea</taxon>
        <taxon>Drosophilidae</taxon>
        <taxon>Drosophila</taxon>
        <taxon>Sophophora</taxon>
    </lineage>
</organism>
<proteinExistence type="predicted"/>
<sequence length="140" mass="16614">MTNKVITFAQLIVILYLVAEISSKFEFTNLKCSTFDEAFSDFEYCDIKSVNRSYKYVSVKCKLHELPVTKVKINLILFKRFNGYKPFMYNVTVDACRFLKDVYSNPVVKYFYRFVELYSNMNHTCPFIMIFYLKSFPPIS</sequence>
<dbReference type="PANTHER" id="PTHR20898:SF0">
    <property type="entry name" value="DAEDALUS ON 3-RELATED"/>
    <property type="match status" value="1"/>
</dbReference>
<protein>
    <submittedName>
        <fullName evidence="3">Uncharacterized protein</fullName>
    </submittedName>
</protein>
<feature type="chain" id="PRO_5046139978" evidence="1">
    <location>
        <begin position="24"/>
        <end position="140"/>
    </location>
</feature>
<reference evidence="3" key="1">
    <citation type="submission" date="2025-08" db="UniProtKB">
        <authorList>
            <consortium name="RefSeq"/>
        </authorList>
    </citation>
    <scope>IDENTIFICATION</scope>
    <source>
        <strain evidence="3">14028-0561.14</strain>
        <tissue evidence="3">Whole fly</tissue>
    </source>
</reference>
<keyword evidence="1" id="KW-0732">Signal</keyword>
<name>A0ABM4GKN4_DROKI</name>
<dbReference type="Proteomes" id="UP001652661">
    <property type="component" value="Chromosome 3R"/>
</dbReference>
<dbReference type="RefSeq" id="XP_070143277.1">
    <property type="nucleotide sequence ID" value="XM_070287176.1"/>
</dbReference>
<dbReference type="Pfam" id="PF06477">
    <property type="entry name" value="DUF1091"/>
    <property type="match status" value="1"/>
</dbReference>
<feature type="signal peptide" evidence="1">
    <location>
        <begin position="1"/>
        <end position="23"/>
    </location>
</feature>
<dbReference type="PANTHER" id="PTHR20898">
    <property type="entry name" value="DAEDALUS ON 3-RELATED-RELATED"/>
    <property type="match status" value="1"/>
</dbReference>
<evidence type="ECO:0000256" key="1">
    <source>
        <dbReference type="SAM" id="SignalP"/>
    </source>
</evidence>
<evidence type="ECO:0000313" key="2">
    <source>
        <dbReference type="Proteomes" id="UP001652661"/>
    </source>
</evidence>
<keyword evidence="2" id="KW-1185">Reference proteome</keyword>
<dbReference type="InterPro" id="IPR010512">
    <property type="entry name" value="DUF1091"/>
</dbReference>
<gene>
    <name evidence="3" type="primary">LOC108085311</name>
</gene>
<accession>A0ABM4GKN4</accession>
<evidence type="ECO:0000313" key="3">
    <source>
        <dbReference type="RefSeq" id="XP_070143277.1"/>
    </source>
</evidence>
<dbReference type="GeneID" id="108085311"/>